<dbReference type="OrthoDB" id="415358at2759"/>
<dbReference type="PANTHER" id="PTHR12461:SF18">
    <property type="entry name" value="JMJC DOMAIN-CONTAINING PROTEIN"/>
    <property type="match status" value="1"/>
</dbReference>
<protein>
    <recommendedName>
        <fullName evidence="1">Cupin-like domain-containing protein</fullName>
    </recommendedName>
</protein>
<reference evidence="2" key="1">
    <citation type="submission" date="2023-01" db="EMBL/GenBank/DDBJ databases">
        <title>Genome assembly of the deep-sea coral Lophelia pertusa.</title>
        <authorList>
            <person name="Herrera S."/>
            <person name="Cordes E."/>
        </authorList>
    </citation>
    <scope>NUCLEOTIDE SEQUENCE</scope>
    <source>
        <strain evidence="2">USNM1676648</strain>
        <tissue evidence="2">Polyp</tissue>
    </source>
</reference>
<sequence>MLWFSSGGTKSALHNDHAENIMCVFRGTKEFYLIDKEYQELVNVTERGYSEVDVDRVDLLKYPGLHNIEHHFASIETWVHHVRSHDLNIAVNIWWRHGVEVNFSDCDTNPGRTIKDLTFIGFGALHDARRS</sequence>
<organism evidence="2 3">
    <name type="scientific">Desmophyllum pertusum</name>
    <dbReference type="NCBI Taxonomy" id="174260"/>
    <lineage>
        <taxon>Eukaryota</taxon>
        <taxon>Metazoa</taxon>
        <taxon>Cnidaria</taxon>
        <taxon>Anthozoa</taxon>
        <taxon>Hexacorallia</taxon>
        <taxon>Scleractinia</taxon>
        <taxon>Caryophylliina</taxon>
        <taxon>Caryophylliidae</taxon>
        <taxon>Desmophyllum</taxon>
    </lineage>
</organism>
<evidence type="ECO:0000259" key="1">
    <source>
        <dbReference type="Pfam" id="PF13621"/>
    </source>
</evidence>
<dbReference type="AlphaFoldDB" id="A0A9W9ZVP6"/>
<evidence type="ECO:0000313" key="3">
    <source>
        <dbReference type="Proteomes" id="UP001163046"/>
    </source>
</evidence>
<proteinExistence type="predicted"/>
<dbReference type="SUPFAM" id="SSF51197">
    <property type="entry name" value="Clavaminate synthase-like"/>
    <property type="match status" value="1"/>
</dbReference>
<evidence type="ECO:0000313" key="2">
    <source>
        <dbReference type="EMBL" id="KAJ7388762.1"/>
    </source>
</evidence>
<name>A0A9W9ZVP6_9CNID</name>
<keyword evidence="3" id="KW-1185">Reference proteome</keyword>
<dbReference type="InterPro" id="IPR041667">
    <property type="entry name" value="Cupin_8"/>
</dbReference>
<gene>
    <name evidence="2" type="ORF">OS493_035873</name>
</gene>
<feature type="domain" description="Cupin-like" evidence="1">
    <location>
        <begin position="2"/>
        <end position="97"/>
    </location>
</feature>
<comment type="caution">
    <text evidence="2">The sequence shown here is derived from an EMBL/GenBank/DDBJ whole genome shotgun (WGS) entry which is preliminary data.</text>
</comment>
<dbReference type="Pfam" id="PF13621">
    <property type="entry name" value="Cupin_8"/>
    <property type="match status" value="1"/>
</dbReference>
<accession>A0A9W9ZVP6</accession>
<dbReference type="Gene3D" id="2.60.120.650">
    <property type="entry name" value="Cupin"/>
    <property type="match status" value="1"/>
</dbReference>
<dbReference type="PANTHER" id="PTHR12461">
    <property type="entry name" value="HYPOXIA-INDUCIBLE FACTOR 1 ALPHA INHIBITOR-RELATED"/>
    <property type="match status" value="1"/>
</dbReference>
<dbReference type="Proteomes" id="UP001163046">
    <property type="component" value="Unassembled WGS sequence"/>
</dbReference>
<dbReference type="EMBL" id="MU825452">
    <property type="protein sequence ID" value="KAJ7388762.1"/>
    <property type="molecule type" value="Genomic_DNA"/>
</dbReference>